<accession>A0A1R4EDE3</accession>
<dbReference type="RefSeq" id="WP_077447918.1">
    <property type="nucleotide sequence ID" value="NZ_FUGD01000049.1"/>
</dbReference>
<keyword evidence="9 13" id="KW-0520">NAD</keyword>
<dbReference type="GO" id="GO:0016491">
    <property type="term" value="F:oxidoreductase activity"/>
    <property type="evidence" value="ECO:0007669"/>
    <property type="project" value="UniProtKB-KW"/>
</dbReference>
<keyword evidence="7" id="KW-1278">Translocase</keyword>
<evidence type="ECO:0000256" key="9">
    <source>
        <dbReference type="ARBA" id="ARBA00023027"/>
    </source>
</evidence>
<evidence type="ECO:0000256" key="7">
    <source>
        <dbReference type="ARBA" id="ARBA00022967"/>
    </source>
</evidence>
<dbReference type="PANTHER" id="PTHR33269:SF17">
    <property type="entry name" value="NADH-UBIQUINONE OXIDOREDUCTASE CHAIN 6"/>
    <property type="match status" value="1"/>
</dbReference>
<evidence type="ECO:0000256" key="5">
    <source>
        <dbReference type="ARBA" id="ARBA00022692"/>
    </source>
</evidence>
<keyword evidence="4 13" id="KW-1003">Cell membrane</keyword>
<comment type="subunit">
    <text evidence="11">Composed of 13 different subunits. Subunits NuoA, H, J, K, L, M, N constitute the membrane sector of the complex.</text>
</comment>
<dbReference type="PANTHER" id="PTHR33269">
    <property type="entry name" value="NADH-UBIQUINONE OXIDOREDUCTASE CHAIN 6"/>
    <property type="match status" value="1"/>
</dbReference>
<keyword evidence="5 13" id="KW-0812">Transmembrane</keyword>
<dbReference type="STRING" id="1945520.A1019T_00477"/>
<evidence type="ECO:0000256" key="10">
    <source>
        <dbReference type="ARBA" id="ARBA00023136"/>
    </source>
</evidence>
<dbReference type="NCBIfam" id="NF005162">
    <property type="entry name" value="PRK06638.1-1"/>
    <property type="match status" value="1"/>
</dbReference>
<evidence type="ECO:0000256" key="6">
    <source>
        <dbReference type="ARBA" id="ARBA00022719"/>
    </source>
</evidence>
<feature type="transmembrane region" description="Helical" evidence="13">
    <location>
        <begin position="98"/>
        <end position="121"/>
    </location>
</feature>
<evidence type="ECO:0000313" key="15">
    <source>
        <dbReference type="Proteomes" id="UP000188169"/>
    </source>
</evidence>
<feature type="transmembrane region" description="Helical" evidence="13">
    <location>
        <begin position="38"/>
        <end position="60"/>
    </location>
</feature>
<comment type="function">
    <text evidence="13">NDH-1 shuttles electrons from NADH, via FMN and iron-sulfur (Fe-S) centers, to quinones in the respiratory chain. Couples the redox reaction to proton translocation (for every two electrons transferred, four hydrogen ions are translocated across the cytoplasmic membrane), and thus conserves the redox energy in a proton gradient.</text>
</comment>
<keyword evidence="8 13" id="KW-1133">Transmembrane helix</keyword>
<proteinExistence type="inferred from homology"/>
<evidence type="ECO:0000256" key="4">
    <source>
        <dbReference type="ARBA" id="ARBA00022475"/>
    </source>
</evidence>
<dbReference type="EMBL" id="FUGD01000049">
    <property type="protein sequence ID" value="SJM36516.1"/>
    <property type="molecule type" value="Genomic_DNA"/>
</dbReference>
<keyword evidence="14" id="KW-0560">Oxidoreductase</keyword>
<evidence type="ECO:0000256" key="8">
    <source>
        <dbReference type="ARBA" id="ARBA00022989"/>
    </source>
</evidence>
<feature type="transmembrane region" description="Helical" evidence="13">
    <location>
        <begin position="12"/>
        <end position="31"/>
    </location>
</feature>
<organism evidence="14 15">
    <name type="scientific">Psychrobacter pasteurii</name>
    <dbReference type="NCBI Taxonomy" id="1945520"/>
    <lineage>
        <taxon>Bacteria</taxon>
        <taxon>Pseudomonadati</taxon>
        <taxon>Pseudomonadota</taxon>
        <taxon>Gammaproteobacteria</taxon>
        <taxon>Moraxellales</taxon>
        <taxon>Moraxellaceae</taxon>
        <taxon>Psychrobacter</taxon>
    </lineage>
</organism>
<evidence type="ECO:0000256" key="3">
    <source>
        <dbReference type="ARBA" id="ARBA00019907"/>
    </source>
</evidence>
<dbReference type="InterPro" id="IPR042106">
    <property type="entry name" value="Nuo/plastoQ_OxRdtase_6_NuoJ"/>
</dbReference>
<dbReference type="EC" id="7.1.1.-" evidence="13"/>
<dbReference type="AlphaFoldDB" id="A0A1R4EDE3"/>
<sequence length="235" mass="25266">MSWLHWFDNTALVGFYALGLVAIIASLRVIMLANPVHAILSMIVTLLALAGIFFIIGAPFAGALQVIVYAGAILVLFVFVIMMLNLGTKNDARESKWLASDVWAVPTALTFVIAVVLVYMLSLGGGISTVEGTEVAGATIGAQTVSAKQVGIALFTEYLLLVEVAALLLLAALVAAYHLGKRALDDENESHTSRLSAPRGHTDEVYDYQPVDAKDFIDTNTQYNARSNLHNKEDS</sequence>
<evidence type="ECO:0000256" key="12">
    <source>
        <dbReference type="ARBA" id="ARBA00047712"/>
    </source>
</evidence>
<dbReference type="Pfam" id="PF00499">
    <property type="entry name" value="Oxidored_q3"/>
    <property type="match status" value="1"/>
</dbReference>
<dbReference type="Proteomes" id="UP000188169">
    <property type="component" value="Unassembled WGS sequence"/>
</dbReference>
<feature type="transmembrane region" description="Helical" evidence="13">
    <location>
        <begin position="66"/>
        <end position="86"/>
    </location>
</feature>
<dbReference type="OrthoDB" id="9790848at2"/>
<evidence type="ECO:0000256" key="13">
    <source>
        <dbReference type="RuleBase" id="RU004429"/>
    </source>
</evidence>
<keyword evidence="15" id="KW-1185">Reference proteome</keyword>
<protein>
    <recommendedName>
        <fullName evidence="3 13">NADH-quinone oxidoreductase subunit J</fullName>
        <ecNumber evidence="13">7.1.1.-</ecNumber>
    </recommendedName>
</protein>
<dbReference type="GO" id="GO:0048038">
    <property type="term" value="F:quinone binding"/>
    <property type="evidence" value="ECO:0007669"/>
    <property type="project" value="UniProtKB-UniRule"/>
</dbReference>
<dbReference type="GO" id="GO:0005886">
    <property type="term" value="C:plasma membrane"/>
    <property type="evidence" value="ECO:0007669"/>
    <property type="project" value="UniProtKB-SubCell"/>
</dbReference>
<evidence type="ECO:0000313" key="14">
    <source>
        <dbReference type="EMBL" id="SJM36516.1"/>
    </source>
</evidence>
<keyword evidence="6 13" id="KW-0874">Quinone</keyword>
<evidence type="ECO:0000256" key="1">
    <source>
        <dbReference type="ARBA" id="ARBA00004651"/>
    </source>
</evidence>
<dbReference type="GO" id="GO:0008137">
    <property type="term" value="F:NADH dehydrogenase (ubiquinone) activity"/>
    <property type="evidence" value="ECO:0007669"/>
    <property type="project" value="UniProtKB-UniRule"/>
</dbReference>
<name>A0A1R4EDE3_9GAMM</name>
<evidence type="ECO:0000256" key="11">
    <source>
        <dbReference type="ARBA" id="ARBA00025811"/>
    </source>
</evidence>
<evidence type="ECO:0000256" key="2">
    <source>
        <dbReference type="ARBA" id="ARBA00005698"/>
    </source>
</evidence>
<gene>
    <name evidence="14" type="primary">nuoJ</name>
    <name evidence="14" type="ORF">A1019T_00477</name>
</gene>
<dbReference type="InterPro" id="IPR001457">
    <property type="entry name" value="NADH_UbQ/plastoQ_OxRdtase_su6"/>
</dbReference>
<comment type="catalytic activity">
    <reaction evidence="12 13">
        <text>a quinone + NADH + 5 H(+)(in) = a quinol + NAD(+) + 4 H(+)(out)</text>
        <dbReference type="Rhea" id="RHEA:57888"/>
        <dbReference type="ChEBI" id="CHEBI:15378"/>
        <dbReference type="ChEBI" id="CHEBI:24646"/>
        <dbReference type="ChEBI" id="CHEBI:57540"/>
        <dbReference type="ChEBI" id="CHEBI:57945"/>
        <dbReference type="ChEBI" id="CHEBI:132124"/>
    </reaction>
</comment>
<keyword evidence="10 13" id="KW-0472">Membrane</keyword>
<comment type="similarity">
    <text evidence="2 13">Belongs to the complex I subunit 6 family.</text>
</comment>
<feature type="transmembrane region" description="Helical" evidence="13">
    <location>
        <begin position="158"/>
        <end position="179"/>
    </location>
</feature>
<comment type="subcellular location">
    <subcellularLocation>
        <location evidence="1 13">Cell membrane</location>
        <topology evidence="1 13">Multi-pass membrane protein</topology>
    </subcellularLocation>
</comment>
<dbReference type="Gene3D" id="1.20.120.1200">
    <property type="entry name" value="NADH-ubiquinone/plastoquinone oxidoreductase chain 6, subunit NuoJ"/>
    <property type="match status" value="1"/>
</dbReference>
<dbReference type="FunFam" id="1.20.120.1200:FF:000001">
    <property type="entry name" value="NADH-quinone oxidoreductase subunit J"/>
    <property type="match status" value="1"/>
</dbReference>
<reference evidence="15" key="1">
    <citation type="submission" date="2017-02" db="EMBL/GenBank/DDBJ databases">
        <authorList>
            <person name="Mornico D."/>
        </authorList>
    </citation>
    <scope>NUCLEOTIDE SEQUENCE [LARGE SCALE GENOMIC DNA]</scope>
</reference>